<feature type="domain" description="Glycosyl transferase 48" evidence="2">
    <location>
        <begin position="14"/>
        <end position="128"/>
    </location>
</feature>
<dbReference type="EnsemblPlants" id="QL08p038806:mrna">
    <property type="protein sequence ID" value="QL08p038806:mrna"/>
    <property type="gene ID" value="QL08p038806"/>
</dbReference>
<evidence type="ECO:0000256" key="1">
    <source>
        <dbReference type="SAM" id="Phobius"/>
    </source>
</evidence>
<dbReference type="PANTHER" id="PTHR12741:SF7">
    <property type="entry name" value="CALLOSE SYNTHASE 12"/>
    <property type="match status" value="1"/>
</dbReference>
<dbReference type="GO" id="GO:0006075">
    <property type="term" value="P:(1-&gt;3)-beta-D-glucan biosynthetic process"/>
    <property type="evidence" value="ECO:0007669"/>
    <property type="project" value="InterPro"/>
</dbReference>
<proteinExistence type="predicted"/>
<dbReference type="Proteomes" id="UP000594261">
    <property type="component" value="Chromosome 8"/>
</dbReference>
<sequence length="297" mass="34134">MKSGVEASCKASSTNNNAALGAILNQQFIIQLGLFTALPMIVENSLEHGFLQAIWDFLTMQLQLSSVFYTFSMGTRAHYFGRTILHGGAKYRATGRGFVVEHKGFAENYRLYARSHFVKAIELGLILTVYDFDDFMNWIWFRGSVFAKAEQSWERWWYEEQDHLRNTDIWGKIMEIILDLRFFFFQYGIVYQLNIAAGSTSIAVYLLSWIYVFVAFAIYAISQVLRPFLRSTLVWESVVSVARLYDIMFGVIVMAPVALLSWLTGFQSMQTRILFNEAFSRGLRINQLVAGKKSNDL</sequence>
<keyword evidence="1" id="KW-0812">Transmembrane</keyword>
<evidence type="ECO:0000313" key="4">
    <source>
        <dbReference type="Proteomes" id="UP000594261"/>
    </source>
</evidence>
<protein>
    <recommendedName>
        <fullName evidence="2">Glycosyl transferase 48 domain-containing protein</fullName>
    </recommendedName>
</protein>
<dbReference type="GO" id="GO:0000148">
    <property type="term" value="C:1,3-beta-D-glucan synthase complex"/>
    <property type="evidence" value="ECO:0007669"/>
    <property type="project" value="InterPro"/>
</dbReference>
<dbReference type="AlphaFoldDB" id="A0A7N2MC28"/>
<evidence type="ECO:0000313" key="3">
    <source>
        <dbReference type="EnsemblPlants" id="QL08p038806:mrna"/>
    </source>
</evidence>
<reference evidence="3" key="2">
    <citation type="submission" date="2021-01" db="UniProtKB">
        <authorList>
            <consortium name="EnsemblPlants"/>
        </authorList>
    </citation>
    <scope>IDENTIFICATION</scope>
</reference>
<feature type="transmembrane region" description="Helical" evidence="1">
    <location>
        <begin position="242"/>
        <end position="263"/>
    </location>
</feature>
<dbReference type="GO" id="GO:0003843">
    <property type="term" value="F:1,3-beta-D-glucan synthase activity"/>
    <property type="evidence" value="ECO:0007669"/>
    <property type="project" value="InterPro"/>
</dbReference>
<dbReference type="InParanoid" id="A0A7N2MC28"/>
<keyword evidence="1" id="KW-1133">Transmembrane helix</keyword>
<dbReference type="OMA" id="ITHHEYF"/>
<dbReference type="PANTHER" id="PTHR12741">
    <property type="entry name" value="LYST-INTERACTING PROTEIN LIP5 DOPAMINE RESPONSIVE PROTEIN DRG-1"/>
    <property type="match status" value="1"/>
</dbReference>
<dbReference type="Pfam" id="PF02364">
    <property type="entry name" value="Glucan_synthase"/>
    <property type="match status" value="1"/>
</dbReference>
<feature type="transmembrane region" description="Helical" evidence="1">
    <location>
        <begin position="202"/>
        <end position="222"/>
    </location>
</feature>
<keyword evidence="4" id="KW-1185">Reference proteome</keyword>
<accession>A0A7N2MC28</accession>
<dbReference type="GO" id="GO:0005886">
    <property type="term" value="C:plasma membrane"/>
    <property type="evidence" value="ECO:0007669"/>
    <property type="project" value="TreeGrafter"/>
</dbReference>
<dbReference type="InterPro" id="IPR003440">
    <property type="entry name" value="Glyco_trans_48_dom"/>
</dbReference>
<organism evidence="3 4">
    <name type="scientific">Quercus lobata</name>
    <name type="common">Valley oak</name>
    <dbReference type="NCBI Taxonomy" id="97700"/>
    <lineage>
        <taxon>Eukaryota</taxon>
        <taxon>Viridiplantae</taxon>
        <taxon>Streptophyta</taxon>
        <taxon>Embryophyta</taxon>
        <taxon>Tracheophyta</taxon>
        <taxon>Spermatophyta</taxon>
        <taxon>Magnoliopsida</taxon>
        <taxon>eudicotyledons</taxon>
        <taxon>Gunneridae</taxon>
        <taxon>Pentapetalae</taxon>
        <taxon>rosids</taxon>
        <taxon>fabids</taxon>
        <taxon>Fagales</taxon>
        <taxon>Fagaceae</taxon>
        <taxon>Quercus</taxon>
    </lineage>
</organism>
<dbReference type="Gramene" id="QL08p038806:mrna">
    <property type="protein sequence ID" value="QL08p038806:mrna"/>
    <property type="gene ID" value="QL08p038806"/>
</dbReference>
<reference evidence="3 4" key="1">
    <citation type="journal article" date="2016" name="G3 (Bethesda)">
        <title>First Draft Assembly and Annotation of the Genome of a California Endemic Oak Quercus lobata Nee (Fagaceae).</title>
        <authorList>
            <person name="Sork V.L."/>
            <person name="Fitz-Gibbon S.T."/>
            <person name="Puiu D."/>
            <person name="Crepeau M."/>
            <person name="Gugger P.F."/>
            <person name="Sherman R."/>
            <person name="Stevens K."/>
            <person name="Langley C.H."/>
            <person name="Pellegrini M."/>
            <person name="Salzberg S.L."/>
        </authorList>
    </citation>
    <scope>NUCLEOTIDE SEQUENCE [LARGE SCALE GENOMIC DNA]</scope>
    <source>
        <strain evidence="3 4">cv. SW786</strain>
    </source>
</reference>
<name>A0A7N2MC28_QUELO</name>
<keyword evidence="1" id="KW-0472">Membrane</keyword>
<dbReference type="EMBL" id="LRBV02000008">
    <property type="status" value="NOT_ANNOTATED_CDS"/>
    <property type="molecule type" value="Genomic_DNA"/>
</dbReference>
<evidence type="ECO:0000259" key="2">
    <source>
        <dbReference type="Pfam" id="PF02364"/>
    </source>
</evidence>